<dbReference type="AlphaFoldDB" id="A0A2T4BQT4"/>
<accession>A0A2T4BQT4</accession>
<gene>
    <name evidence="1" type="ORF">M440DRAFT_1139144</name>
</gene>
<dbReference type="Proteomes" id="UP000240760">
    <property type="component" value="Unassembled WGS sequence"/>
</dbReference>
<sequence>MLMLLCRGSGHGAERISPDGLDWTGPDWSGLDSREKRRNLIQNLAVQSCRYHNVGEEPLSRPASRWRQCIFGQQLRRSRPVTRRCEWRDNICPGVTFGPSFADARHSYVRPVLRFPGETQGSDERILHDHNIPSVPGSLLGFPCPLSWSGRR</sequence>
<evidence type="ECO:0000313" key="2">
    <source>
        <dbReference type="Proteomes" id="UP000240760"/>
    </source>
</evidence>
<keyword evidence="2" id="KW-1185">Reference proteome</keyword>
<protein>
    <submittedName>
        <fullName evidence="1">Uncharacterized protein</fullName>
    </submittedName>
</protein>
<evidence type="ECO:0000313" key="1">
    <source>
        <dbReference type="EMBL" id="PTB71667.1"/>
    </source>
</evidence>
<name>A0A2T4BQT4_TRILO</name>
<proteinExistence type="predicted"/>
<reference evidence="1 2" key="1">
    <citation type="submission" date="2016-07" db="EMBL/GenBank/DDBJ databases">
        <title>Multiple horizontal gene transfer events from other fungi enriched the ability of initially mycotrophic Trichoderma (Ascomycota) to feed on dead plant biomass.</title>
        <authorList>
            <consortium name="DOE Joint Genome Institute"/>
            <person name="Aerts A."/>
            <person name="Atanasova L."/>
            <person name="Chenthamara K."/>
            <person name="Zhang J."/>
            <person name="Grujic M."/>
            <person name="Henrissat B."/>
            <person name="Kuo A."/>
            <person name="Salamov A."/>
            <person name="Lipzen A."/>
            <person name="Labutti K."/>
            <person name="Barry K."/>
            <person name="Miao Y."/>
            <person name="Rahimi M.J."/>
            <person name="Shen Q."/>
            <person name="Grigoriev I.V."/>
            <person name="Kubicek C.P."/>
            <person name="Druzhinina I.S."/>
        </authorList>
    </citation>
    <scope>NUCLEOTIDE SEQUENCE [LARGE SCALE GENOMIC DNA]</scope>
    <source>
        <strain evidence="1 2">ATCC 18648</strain>
    </source>
</reference>
<dbReference type="EMBL" id="KZ679146">
    <property type="protein sequence ID" value="PTB71667.1"/>
    <property type="molecule type" value="Genomic_DNA"/>
</dbReference>
<organism evidence="1 2">
    <name type="scientific">Trichoderma longibrachiatum ATCC 18648</name>
    <dbReference type="NCBI Taxonomy" id="983965"/>
    <lineage>
        <taxon>Eukaryota</taxon>
        <taxon>Fungi</taxon>
        <taxon>Dikarya</taxon>
        <taxon>Ascomycota</taxon>
        <taxon>Pezizomycotina</taxon>
        <taxon>Sordariomycetes</taxon>
        <taxon>Hypocreomycetidae</taxon>
        <taxon>Hypocreales</taxon>
        <taxon>Hypocreaceae</taxon>
        <taxon>Trichoderma</taxon>
    </lineage>
</organism>